<feature type="region of interest" description="Disordered" evidence="1">
    <location>
        <begin position="77"/>
        <end position="96"/>
    </location>
</feature>
<dbReference type="Proteomes" id="UP001283361">
    <property type="component" value="Unassembled WGS sequence"/>
</dbReference>
<sequence length="96" mass="10517">MLTVLRQSKISKTKGHRSDTEFYINAGSDTENKFRRAGLQKSLRQSSAVRCCSSVCLDQWLGSCSLGQVRSLKTFSRPNPSAGPCRAVAPPSRPES</sequence>
<reference evidence="2" key="1">
    <citation type="journal article" date="2023" name="G3 (Bethesda)">
        <title>A reference genome for the long-term kleptoplast-retaining sea slug Elysia crispata morphotype clarki.</title>
        <authorList>
            <person name="Eastman K.E."/>
            <person name="Pendleton A.L."/>
            <person name="Shaikh M.A."/>
            <person name="Suttiyut T."/>
            <person name="Ogas R."/>
            <person name="Tomko P."/>
            <person name="Gavelis G."/>
            <person name="Widhalm J.R."/>
            <person name="Wisecaver J.H."/>
        </authorList>
    </citation>
    <scope>NUCLEOTIDE SEQUENCE</scope>
    <source>
        <strain evidence="2">ECLA1</strain>
    </source>
</reference>
<keyword evidence="3" id="KW-1185">Reference proteome</keyword>
<organism evidence="2 3">
    <name type="scientific">Elysia crispata</name>
    <name type="common">lettuce slug</name>
    <dbReference type="NCBI Taxonomy" id="231223"/>
    <lineage>
        <taxon>Eukaryota</taxon>
        <taxon>Metazoa</taxon>
        <taxon>Spiralia</taxon>
        <taxon>Lophotrochozoa</taxon>
        <taxon>Mollusca</taxon>
        <taxon>Gastropoda</taxon>
        <taxon>Heterobranchia</taxon>
        <taxon>Euthyneura</taxon>
        <taxon>Panpulmonata</taxon>
        <taxon>Sacoglossa</taxon>
        <taxon>Placobranchoidea</taxon>
        <taxon>Plakobranchidae</taxon>
        <taxon>Elysia</taxon>
    </lineage>
</organism>
<proteinExistence type="predicted"/>
<name>A0AAE0YIT2_9GAST</name>
<evidence type="ECO:0000313" key="3">
    <source>
        <dbReference type="Proteomes" id="UP001283361"/>
    </source>
</evidence>
<evidence type="ECO:0000313" key="2">
    <source>
        <dbReference type="EMBL" id="KAK3747113.1"/>
    </source>
</evidence>
<accession>A0AAE0YIT2</accession>
<comment type="caution">
    <text evidence="2">The sequence shown here is derived from an EMBL/GenBank/DDBJ whole genome shotgun (WGS) entry which is preliminary data.</text>
</comment>
<evidence type="ECO:0000256" key="1">
    <source>
        <dbReference type="SAM" id="MobiDB-lite"/>
    </source>
</evidence>
<dbReference type="AlphaFoldDB" id="A0AAE0YIT2"/>
<gene>
    <name evidence="2" type="ORF">RRG08_046500</name>
</gene>
<dbReference type="EMBL" id="JAWDGP010006108">
    <property type="protein sequence ID" value="KAK3747113.1"/>
    <property type="molecule type" value="Genomic_DNA"/>
</dbReference>
<protein>
    <submittedName>
        <fullName evidence="2">Uncharacterized protein</fullName>
    </submittedName>
</protein>